<dbReference type="RefSeq" id="WP_114744119.1">
    <property type="nucleotide sequence ID" value="NZ_QQAY01000001.1"/>
</dbReference>
<evidence type="ECO:0000256" key="1">
    <source>
        <dbReference type="ARBA" id="ARBA00022857"/>
    </source>
</evidence>
<dbReference type="PANTHER" id="PTHR43364:SF1">
    <property type="entry name" value="OXIDOREDUCTASE YDHF"/>
    <property type="match status" value="1"/>
</dbReference>
<keyword evidence="1" id="KW-0521">NADP</keyword>
<feature type="domain" description="NADP-dependent oxidoreductase" evidence="4">
    <location>
        <begin position="14"/>
        <end position="290"/>
    </location>
</feature>
<comment type="caution">
    <text evidence="5">The sequence shown here is derived from an EMBL/GenBank/DDBJ whole genome shotgun (WGS) entry which is preliminary data.</text>
</comment>
<dbReference type="CDD" id="cd19092">
    <property type="entry name" value="AKR_BsYcsN_EcYdhF-like"/>
    <property type="match status" value="1"/>
</dbReference>
<sequence>MERIQMADGLSFSRIVHGLWRLNEWNYSSQQTLDLIHHALDKGITTFDHADIYGSYTCEELFGDALSLEPSIREKIELVTKCGIVLESANRPEHKSHHYNTSKAHIISSVENSLKNLQTEYIDVLLIHRPDPFMDPEQTVEAFTQLKAQGKVRYFGVSNFKQHQFDLLQSYMDEKLITNQIELSPLQLENFEDGTLNLCMKERIAPMAWSPLSGGSIFSSQEERAARLRNVLQKISGEIGAESIDQVMYAWLLAHPAKIMPIVGSGKTARIDAAVDSLSLKMNHDQWFEILQTSMGHDVP</sequence>
<evidence type="ECO:0000313" key="6">
    <source>
        <dbReference type="Proteomes" id="UP000255326"/>
    </source>
</evidence>
<dbReference type="Gene3D" id="3.20.20.100">
    <property type="entry name" value="NADP-dependent oxidoreductase domain"/>
    <property type="match status" value="1"/>
</dbReference>
<proteinExistence type="inferred from homology"/>
<dbReference type="EMBL" id="QQAY01000001">
    <property type="protein sequence ID" value="RDI47922.1"/>
    <property type="molecule type" value="Genomic_DNA"/>
</dbReference>
<dbReference type="AlphaFoldDB" id="A0A370GW95"/>
<gene>
    <name evidence="5" type="ORF">DFR59_101588</name>
</gene>
<dbReference type="PANTHER" id="PTHR43364">
    <property type="entry name" value="NADH-SPECIFIC METHYLGLYOXAL REDUCTASE-RELATED"/>
    <property type="match status" value="1"/>
</dbReference>
<comment type="similarity">
    <text evidence="3">Belongs to the aldo/keto reductase family. Aldo/keto reductase 2 subfamily.</text>
</comment>
<dbReference type="GO" id="GO:0005829">
    <property type="term" value="C:cytosol"/>
    <property type="evidence" value="ECO:0007669"/>
    <property type="project" value="TreeGrafter"/>
</dbReference>
<dbReference type="InterPro" id="IPR036812">
    <property type="entry name" value="NAD(P)_OxRdtase_dom_sf"/>
</dbReference>
<dbReference type="InterPro" id="IPR050523">
    <property type="entry name" value="AKR_Detox_Biosynth"/>
</dbReference>
<keyword evidence="6" id="KW-1185">Reference proteome</keyword>
<evidence type="ECO:0000313" key="5">
    <source>
        <dbReference type="EMBL" id="RDI47922.1"/>
    </source>
</evidence>
<protein>
    <submittedName>
        <fullName evidence="5">Putative oxidoreductase</fullName>
    </submittedName>
</protein>
<dbReference type="FunFam" id="3.20.20.100:FF:000008">
    <property type="entry name" value="Aldo/keto reductase family oxidoreductase"/>
    <property type="match status" value="1"/>
</dbReference>
<dbReference type="GO" id="GO:0016491">
    <property type="term" value="F:oxidoreductase activity"/>
    <property type="evidence" value="ECO:0007669"/>
    <property type="project" value="UniProtKB-KW"/>
</dbReference>
<evidence type="ECO:0000259" key="4">
    <source>
        <dbReference type="Pfam" id="PF00248"/>
    </source>
</evidence>
<dbReference type="SUPFAM" id="SSF51430">
    <property type="entry name" value="NAD(P)-linked oxidoreductase"/>
    <property type="match status" value="1"/>
</dbReference>
<reference evidence="5 6" key="1">
    <citation type="submission" date="2018-07" db="EMBL/GenBank/DDBJ databases">
        <title>Genomic Encyclopedia of Type Strains, Phase IV (KMG-IV): sequencing the most valuable type-strain genomes for metagenomic binning, comparative biology and taxonomic classification.</title>
        <authorList>
            <person name="Goeker M."/>
        </authorList>
    </citation>
    <scope>NUCLEOTIDE SEQUENCE [LARGE SCALE GENOMIC DNA]</scope>
    <source>
        <strain evidence="5 6">DSM 25281</strain>
    </source>
</reference>
<keyword evidence="2" id="KW-0560">Oxidoreductase</keyword>
<dbReference type="Pfam" id="PF00248">
    <property type="entry name" value="Aldo_ket_red"/>
    <property type="match status" value="1"/>
</dbReference>
<dbReference type="InterPro" id="IPR023210">
    <property type="entry name" value="NADP_OxRdtase_dom"/>
</dbReference>
<accession>A0A370GW95</accession>
<evidence type="ECO:0000256" key="2">
    <source>
        <dbReference type="ARBA" id="ARBA00023002"/>
    </source>
</evidence>
<evidence type="ECO:0000256" key="3">
    <source>
        <dbReference type="ARBA" id="ARBA00038157"/>
    </source>
</evidence>
<dbReference type="Proteomes" id="UP000255326">
    <property type="component" value="Unassembled WGS sequence"/>
</dbReference>
<organism evidence="5 6">
    <name type="scientific">Falsibacillus pallidus</name>
    <dbReference type="NCBI Taxonomy" id="493781"/>
    <lineage>
        <taxon>Bacteria</taxon>
        <taxon>Bacillati</taxon>
        <taxon>Bacillota</taxon>
        <taxon>Bacilli</taxon>
        <taxon>Bacillales</taxon>
        <taxon>Bacillaceae</taxon>
        <taxon>Falsibacillus</taxon>
    </lineage>
</organism>
<dbReference type="OrthoDB" id="9773828at2"/>
<name>A0A370GW95_9BACI</name>